<dbReference type="EMBL" id="BAABHJ010000016">
    <property type="protein sequence ID" value="GAA4611025.1"/>
    <property type="molecule type" value="Genomic_DNA"/>
</dbReference>
<protein>
    <submittedName>
        <fullName evidence="2">Uncharacterized protein</fullName>
    </submittedName>
</protein>
<proteinExistence type="predicted"/>
<name>A0ABP8TLM6_9ACTN</name>
<evidence type="ECO:0000256" key="1">
    <source>
        <dbReference type="SAM" id="MobiDB-lite"/>
    </source>
</evidence>
<gene>
    <name evidence="2" type="ORF">GCM10023195_46600</name>
</gene>
<feature type="compositionally biased region" description="Basic residues" evidence="1">
    <location>
        <begin position="1"/>
        <end position="11"/>
    </location>
</feature>
<dbReference type="Proteomes" id="UP001500212">
    <property type="component" value="Unassembled WGS sequence"/>
</dbReference>
<sequence>MIIKRANRARQRNGNEEGALMPEQKRLSRQDINRLRDDLTAQAGRKPTTSEWNAGLAALQRAKNGSNNG</sequence>
<reference evidence="3" key="1">
    <citation type="journal article" date="2019" name="Int. J. Syst. Evol. Microbiol.">
        <title>The Global Catalogue of Microorganisms (GCM) 10K type strain sequencing project: providing services to taxonomists for standard genome sequencing and annotation.</title>
        <authorList>
            <consortium name="The Broad Institute Genomics Platform"/>
            <consortium name="The Broad Institute Genome Sequencing Center for Infectious Disease"/>
            <person name="Wu L."/>
            <person name="Ma J."/>
        </authorList>
    </citation>
    <scope>NUCLEOTIDE SEQUENCE [LARGE SCALE GENOMIC DNA]</scope>
    <source>
        <strain evidence="3">JCM 17938</strain>
    </source>
</reference>
<evidence type="ECO:0000313" key="2">
    <source>
        <dbReference type="EMBL" id="GAA4611025.1"/>
    </source>
</evidence>
<comment type="caution">
    <text evidence="2">The sequence shown here is derived from an EMBL/GenBank/DDBJ whole genome shotgun (WGS) entry which is preliminary data.</text>
</comment>
<organism evidence="2 3">
    <name type="scientific">Actinoallomurus liliacearum</name>
    <dbReference type="NCBI Taxonomy" id="1080073"/>
    <lineage>
        <taxon>Bacteria</taxon>
        <taxon>Bacillati</taxon>
        <taxon>Actinomycetota</taxon>
        <taxon>Actinomycetes</taxon>
        <taxon>Streptosporangiales</taxon>
        <taxon>Thermomonosporaceae</taxon>
        <taxon>Actinoallomurus</taxon>
    </lineage>
</organism>
<evidence type="ECO:0000313" key="3">
    <source>
        <dbReference type="Proteomes" id="UP001500212"/>
    </source>
</evidence>
<keyword evidence="3" id="KW-1185">Reference proteome</keyword>
<accession>A0ABP8TLM6</accession>
<feature type="region of interest" description="Disordered" evidence="1">
    <location>
        <begin position="1"/>
        <end position="30"/>
    </location>
</feature>